<feature type="transmembrane region" description="Helical" evidence="10">
    <location>
        <begin position="34"/>
        <end position="55"/>
    </location>
</feature>
<evidence type="ECO:0000313" key="13">
    <source>
        <dbReference type="Proteomes" id="UP001209878"/>
    </source>
</evidence>
<evidence type="ECO:0000256" key="1">
    <source>
        <dbReference type="ARBA" id="ARBA00003173"/>
    </source>
</evidence>
<organism evidence="12 13">
    <name type="scientific">Ridgeia piscesae</name>
    <name type="common">Tubeworm</name>
    <dbReference type="NCBI Taxonomy" id="27915"/>
    <lineage>
        <taxon>Eukaryota</taxon>
        <taxon>Metazoa</taxon>
        <taxon>Spiralia</taxon>
        <taxon>Lophotrochozoa</taxon>
        <taxon>Annelida</taxon>
        <taxon>Polychaeta</taxon>
        <taxon>Sedentaria</taxon>
        <taxon>Canalipalpata</taxon>
        <taxon>Sabellida</taxon>
        <taxon>Siboglinidae</taxon>
        <taxon>Ridgeia</taxon>
    </lineage>
</organism>
<dbReference type="Proteomes" id="UP001209878">
    <property type="component" value="Unassembled WGS sequence"/>
</dbReference>
<evidence type="ECO:0000256" key="9">
    <source>
        <dbReference type="ARBA" id="ARBA00023273"/>
    </source>
</evidence>
<keyword evidence="9" id="KW-0966">Cell projection</keyword>
<dbReference type="Pfam" id="PF25810">
    <property type="entry name" value="TMEM218_N"/>
    <property type="match status" value="1"/>
</dbReference>
<comment type="similarity">
    <text evidence="4">Belongs to the TMEM218 family.</text>
</comment>
<reference evidence="12" key="1">
    <citation type="journal article" date="2023" name="Mol. Biol. Evol.">
        <title>Third-Generation Sequencing Reveals the Adaptive Role of the Epigenome in Three Deep-Sea Polychaetes.</title>
        <authorList>
            <person name="Perez M."/>
            <person name="Aroh O."/>
            <person name="Sun Y."/>
            <person name="Lan Y."/>
            <person name="Juniper S.K."/>
            <person name="Young C.R."/>
            <person name="Angers B."/>
            <person name="Qian P.Y."/>
        </authorList>
    </citation>
    <scope>NUCLEOTIDE SEQUENCE</scope>
    <source>
        <strain evidence="12">R07B-5</strain>
    </source>
</reference>
<evidence type="ECO:0000256" key="5">
    <source>
        <dbReference type="ARBA" id="ARBA00015054"/>
    </source>
</evidence>
<protein>
    <recommendedName>
        <fullName evidence="5">Transmembrane protein 218</fullName>
    </recommendedName>
</protein>
<evidence type="ECO:0000256" key="7">
    <source>
        <dbReference type="ARBA" id="ARBA00022989"/>
    </source>
</evidence>
<gene>
    <name evidence="12" type="ORF">NP493_300g03005</name>
</gene>
<keyword evidence="8 10" id="KW-0472">Membrane</keyword>
<evidence type="ECO:0000256" key="6">
    <source>
        <dbReference type="ARBA" id="ARBA00022692"/>
    </source>
</evidence>
<dbReference type="InterPro" id="IPR026771">
    <property type="entry name" value="Tmem218"/>
</dbReference>
<comment type="caution">
    <text evidence="12">The sequence shown here is derived from an EMBL/GenBank/DDBJ whole genome shotgun (WGS) entry which is preliminary data.</text>
</comment>
<comment type="function">
    <text evidence="1">May be involved in ciliary biogenesis or function.</text>
</comment>
<dbReference type="AlphaFoldDB" id="A0AAD9NW75"/>
<evidence type="ECO:0000313" key="12">
    <source>
        <dbReference type="EMBL" id="KAK2183686.1"/>
    </source>
</evidence>
<dbReference type="PANTHER" id="PTHR31622:SF1">
    <property type="entry name" value="TRANSMEMBRANE PROTEIN 218"/>
    <property type="match status" value="1"/>
</dbReference>
<evidence type="ECO:0000256" key="8">
    <source>
        <dbReference type="ARBA" id="ARBA00023136"/>
    </source>
</evidence>
<evidence type="ECO:0000256" key="2">
    <source>
        <dbReference type="ARBA" id="ARBA00004138"/>
    </source>
</evidence>
<feature type="transmembrane region" description="Helical" evidence="10">
    <location>
        <begin position="75"/>
        <end position="96"/>
    </location>
</feature>
<dbReference type="GO" id="GO:0005929">
    <property type="term" value="C:cilium"/>
    <property type="evidence" value="ECO:0007669"/>
    <property type="project" value="UniProtKB-SubCell"/>
</dbReference>
<evidence type="ECO:0000259" key="11">
    <source>
        <dbReference type="Pfam" id="PF25810"/>
    </source>
</evidence>
<evidence type="ECO:0000256" key="4">
    <source>
        <dbReference type="ARBA" id="ARBA00010775"/>
    </source>
</evidence>
<dbReference type="EMBL" id="JAODUO010000300">
    <property type="protein sequence ID" value="KAK2183686.1"/>
    <property type="molecule type" value="Genomic_DNA"/>
</dbReference>
<feature type="transmembrane region" description="Helical" evidence="10">
    <location>
        <begin position="6"/>
        <end position="27"/>
    </location>
</feature>
<keyword evidence="7 10" id="KW-1133">Transmembrane helix</keyword>
<evidence type="ECO:0000256" key="10">
    <source>
        <dbReference type="SAM" id="Phobius"/>
    </source>
</evidence>
<sequence>MAEGTLGTGIIILAVLWSVALLLAVTLSRLDGAISYAGIGAVIVVLIITLILWFIPRGPDPNYKDYVVYDSMYIGRTALISFCGVMLLVALVMFAMTHLFEPQLATSFLTKAAGRYVD</sequence>
<dbReference type="GO" id="GO:0016020">
    <property type="term" value="C:membrane"/>
    <property type="evidence" value="ECO:0007669"/>
    <property type="project" value="UniProtKB-SubCell"/>
</dbReference>
<proteinExistence type="inferred from homology"/>
<keyword evidence="13" id="KW-1185">Reference proteome</keyword>
<keyword evidence="6 10" id="KW-0812">Transmembrane</keyword>
<evidence type="ECO:0000256" key="3">
    <source>
        <dbReference type="ARBA" id="ARBA00004141"/>
    </source>
</evidence>
<dbReference type="InterPro" id="IPR057973">
    <property type="entry name" value="TMEM218_N"/>
</dbReference>
<accession>A0AAD9NW75</accession>
<comment type="subcellular location">
    <subcellularLocation>
        <location evidence="2">Cell projection</location>
        <location evidence="2">Cilium</location>
    </subcellularLocation>
    <subcellularLocation>
        <location evidence="3">Membrane</location>
        <topology evidence="3">Multi-pass membrane protein</topology>
    </subcellularLocation>
</comment>
<dbReference type="PANTHER" id="PTHR31622">
    <property type="entry name" value="TRANSMEMBRANE PROTEIN 218"/>
    <property type="match status" value="1"/>
</dbReference>
<feature type="domain" description="Transmembrane protein 218 N-terminal" evidence="11">
    <location>
        <begin position="6"/>
        <end position="57"/>
    </location>
</feature>
<name>A0AAD9NW75_RIDPI</name>